<dbReference type="VEuPathDB" id="TriTrypDB:TM35_000971010"/>
<gene>
    <name evidence="4" type="ORF">TM35_000971010</name>
</gene>
<comment type="caution">
    <text evidence="4">The sequence shown here is derived from an EMBL/GenBank/DDBJ whole genome shotgun (WGS) entry which is preliminary data.</text>
</comment>
<feature type="chain" id="PRO_5012552326" description="Transglutaminase" evidence="3">
    <location>
        <begin position="28"/>
        <end position="462"/>
    </location>
</feature>
<evidence type="ECO:0000256" key="1">
    <source>
        <dbReference type="SAM" id="Coils"/>
    </source>
</evidence>
<name>A0A1X0NEP1_9TRYP</name>
<evidence type="ECO:0000313" key="4">
    <source>
        <dbReference type="EMBL" id="ORC82113.1"/>
    </source>
</evidence>
<organism evidence="4 5">
    <name type="scientific">Trypanosoma theileri</name>
    <dbReference type="NCBI Taxonomy" id="67003"/>
    <lineage>
        <taxon>Eukaryota</taxon>
        <taxon>Discoba</taxon>
        <taxon>Euglenozoa</taxon>
        <taxon>Kinetoplastea</taxon>
        <taxon>Metakinetoplastina</taxon>
        <taxon>Trypanosomatida</taxon>
        <taxon>Trypanosomatidae</taxon>
        <taxon>Trypanosoma</taxon>
    </lineage>
</organism>
<feature type="coiled-coil region" evidence="1">
    <location>
        <begin position="237"/>
        <end position="264"/>
    </location>
</feature>
<feature type="region of interest" description="Disordered" evidence="2">
    <location>
        <begin position="325"/>
        <end position="442"/>
    </location>
</feature>
<dbReference type="GeneID" id="39991344"/>
<proteinExistence type="predicted"/>
<feature type="signal peptide" evidence="3">
    <location>
        <begin position="1"/>
        <end position="27"/>
    </location>
</feature>
<dbReference type="RefSeq" id="XP_028877137.1">
    <property type="nucleotide sequence ID" value="XM_029031564.1"/>
</dbReference>
<sequence length="462" mass="52432">MTTMFVQLRGVVYLLVLLHCCVYVAYAVPTEGANGGDGGADGDGTVVERTEHDEVVAAENTAEAWMKKVSEYLAAGKGYSSVWEGIVNSSNESSKLAKSTALEFKKLVEEVESKTAGKGDATHKLEDGEKDKIEELVQKVKKAVDNTSSYVEDTLWAKQMGSLSRDTWVDAVNRFNQSRLYYLSKLAEPNKTYWTREKIKLARISNKTYHELETITVKYGKLDGLSTRSVIDGRERIEETKKTMEGVKLQLEGIKKKLKDDEAKIGGIVESVSKVVESCTNVEKVTGDWIKNRKLPKKKNVVAKMEAERKRMEPLITAEIKAEEERMVQEEQAKRDEAARLERERQEKLEEEQRLAKEQERLAQEEQERKKKAEEEEAERRKADEKRAQEEKAKQDRERKDADEKAREALEKKEKEQLERAAEETKKKTEAAKKNDSSLGPALMHSPLQLLLLCVLGCTLVC</sequence>
<dbReference type="EMBL" id="NBCO01000097">
    <property type="protein sequence ID" value="ORC82113.1"/>
    <property type="molecule type" value="Genomic_DNA"/>
</dbReference>
<accession>A0A1X0NEP1</accession>
<dbReference type="AlphaFoldDB" id="A0A1X0NEP1"/>
<keyword evidence="3" id="KW-0732">Signal</keyword>
<dbReference type="Proteomes" id="UP000192257">
    <property type="component" value="Unassembled WGS sequence"/>
</dbReference>
<evidence type="ECO:0000313" key="5">
    <source>
        <dbReference type="Proteomes" id="UP000192257"/>
    </source>
</evidence>
<evidence type="ECO:0000256" key="3">
    <source>
        <dbReference type="SAM" id="SignalP"/>
    </source>
</evidence>
<keyword evidence="1" id="KW-0175">Coiled coil</keyword>
<evidence type="ECO:0000256" key="2">
    <source>
        <dbReference type="SAM" id="MobiDB-lite"/>
    </source>
</evidence>
<reference evidence="4 5" key="1">
    <citation type="submission" date="2017-03" db="EMBL/GenBank/DDBJ databases">
        <title>An alternative strategy for trypanosome survival in the mammalian bloodstream revealed through genome and transcriptome analysis of the ubiquitous bovine parasite Trypanosoma (Megatrypanum) theileri.</title>
        <authorList>
            <person name="Kelly S."/>
            <person name="Ivens A."/>
            <person name="Mott A."/>
            <person name="O'Neill E."/>
            <person name="Emms D."/>
            <person name="Macleod O."/>
            <person name="Voorheis P."/>
            <person name="Matthews J."/>
            <person name="Matthews K."/>
            <person name="Carrington M."/>
        </authorList>
    </citation>
    <scope>NUCLEOTIDE SEQUENCE [LARGE SCALE GENOMIC DNA]</scope>
    <source>
        <strain evidence="4">Edinburgh</strain>
    </source>
</reference>
<feature type="compositionally biased region" description="Basic and acidic residues" evidence="2">
    <location>
        <begin position="325"/>
        <end position="436"/>
    </location>
</feature>
<evidence type="ECO:0008006" key="6">
    <source>
        <dbReference type="Google" id="ProtNLM"/>
    </source>
</evidence>
<keyword evidence="5" id="KW-1185">Reference proteome</keyword>
<protein>
    <recommendedName>
        <fullName evidence="6">Transglutaminase</fullName>
    </recommendedName>
</protein>
<dbReference type="STRING" id="67003.A0A1X0NEP1"/>